<feature type="region of interest" description="Disordered" evidence="2">
    <location>
        <begin position="50"/>
        <end position="70"/>
    </location>
</feature>
<organism evidence="3 4">
    <name type="scientific">Dillenia turbinata</name>
    <dbReference type="NCBI Taxonomy" id="194707"/>
    <lineage>
        <taxon>Eukaryota</taxon>
        <taxon>Viridiplantae</taxon>
        <taxon>Streptophyta</taxon>
        <taxon>Embryophyta</taxon>
        <taxon>Tracheophyta</taxon>
        <taxon>Spermatophyta</taxon>
        <taxon>Magnoliopsida</taxon>
        <taxon>eudicotyledons</taxon>
        <taxon>Gunneridae</taxon>
        <taxon>Pentapetalae</taxon>
        <taxon>Dilleniales</taxon>
        <taxon>Dilleniaceae</taxon>
        <taxon>Dillenia</taxon>
    </lineage>
</organism>
<feature type="coiled-coil region" evidence="1">
    <location>
        <begin position="86"/>
        <end position="120"/>
    </location>
</feature>
<feature type="compositionally biased region" description="Polar residues" evidence="2">
    <location>
        <begin position="51"/>
        <end position="70"/>
    </location>
</feature>
<evidence type="ECO:0000256" key="1">
    <source>
        <dbReference type="SAM" id="Coils"/>
    </source>
</evidence>
<sequence length="423" mass="48134">SFSFFHNLSWEKEAIRVPFRDCVQKSIIESDYNDWIDYLHPPVHSRALSIQDPSESRPMNQSNSGAANEQMQNGGFRQAESLIGNSKKLQDDLKMLGLKIKQHEDNLQFLKTQKNNLDESILDMQVCLGKYHSPSASGTINGDLTLIQGEGEVVEQILRHEKSAAGILCQLKIRHGSQASQLLVTKDVLGIVATLGKTDDDNLSRLFSEYLGMEKMLAAVCKTYEGVKALEMPYAGQFIADDPERRLDLLKPRLANGDCPPGFLGFAVNMIHVDRINLYCITANGHGLRETLFYHLFSRLQVYRTRTDMLNALPLISHGAISLDGGLIRSDADFFLGERREDIDVRFTTCSGPSNPPLNYYETEEQLKEKRWQKERILEDMKREQALLDHAKFNYEIKKQEFVKFLAESSSFVNQHQMQTGRR</sequence>
<name>A0AAN8VMC0_9MAGN</name>
<dbReference type="PANTHER" id="PTHR33566">
    <property type="entry name" value="EN/SPM-LIKE TRANSPOSON-RELATED"/>
    <property type="match status" value="1"/>
</dbReference>
<gene>
    <name evidence="3" type="ORF">RJ641_033710</name>
</gene>
<evidence type="ECO:0008006" key="5">
    <source>
        <dbReference type="Google" id="ProtNLM"/>
    </source>
</evidence>
<dbReference type="Proteomes" id="UP001370490">
    <property type="component" value="Unassembled WGS sequence"/>
</dbReference>
<feature type="non-terminal residue" evidence="3">
    <location>
        <position position="1"/>
    </location>
</feature>
<dbReference type="EMBL" id="JBAMMX010000007">
    <property type="protein sequence ID" value="KAK6936680.1"/>
    <property type="molecule type" value="Genomic_DNA"/>
</dbReference>
<protein>
    <recommendedName>
        <fullName evidence="5">Protein DEFECTIVE IN MERISTEM SILENCING 3-like</fullName>
    </recommendedName>
</protein>
<proteinExistence type="predicted"/>
<keyword evidence="4" id="KW-1185">Reference proteome</keyword>
<comment type="caution">
    <text evidence="3">The sequence shown here is derived from an EMBL/GenBank/DDBJ whole genome shotgun (WGS) entry which is preliminary data.</text>
</comment>
<dbReference type="PANTHER" id="PTHR33566:SF6">
    <property type="entry name" value="PROTEIN DEFECTIVE IN MERISTEM SILENCING 3"/>
    <property type="match status" value="1"/>
</dbReference>
<reference evidence="3 4" key="1">
    <citation type="submission" date="2023-12" db="EMBL/GenBank/DDBJ databases">
        <title>A high-quality genome assembly for Dillenia turbinata (Dilleniales).</title>
        <authorList>
            <person name="Chanderbali A."/>
        </authorList>
    </citation>
    <scope>NUCLEOTIDE SEQUENCE [LARGE SCALE GENOMIC DNA]</scope>
    <source>
        <strain evidence="3">LSX21</strain>
        <tissue evidence="3">Leaf</tissue>
    </source>
</reference>
<keyword evidence="1" id="KW-0175">Coiled coil</keyword>
<accession>A0AAN8VMC0</accession>
<evidence type="ECO:0000256" key="2">
    <source>
        <dbReference type="SAM" id="MobiDB-lite"/>
    </source>
</evidence>
<evidence type="ECO:0000313" key="3">
    <source>
        <dbReference type="EMBL" id="KAK6936680.1"/>
    </source>
</evidence>
<evidence type="ECO:0000313" key="4">
    <source>
        <dbReference type="Proteomes" id="UP001370490"/>
    </source>
</evidence>
<dbReference type="AlphaFoldDB" id="A0AAN8VMC0"/>